<organism evidence="1 2">
    <name type="scientific">Brassica rapa subsp. trilocularis</name>
    <dbReference type="NCBI Taxonomy" id="1813537"/>
    <lineage>
        <taxon>Eukaryota</taxon>
        <taxon>Viridiplantae</taxon>
        <taxon>Streptophyta</taxon>
        <taxon>Embryophyta</taxon>
        <taxon>Tracheophyta</taxon>
        <taxon>Spermatophyta</taxon>
        <taxon>Magnoliopsida</taxon>
        <taxon>eudicotyledons</taxon>
        <taxon>Gunneridae</taxon>
        <taxon>Pentapetalae</taxon>
        <taxon>rosids</taxon>
        <taxon>malvids</taxon>
        <taxon>Brassicales</taxon>
        <taxon>Brassicaceae</taxon>
        <taxon>Brassiceae</taxon>
        <taxon>Brassica</taxon>
    </lineage>
</organism>
<accession>A0ABQ7NLE3</accession>
<protein>
    <submittedName>
        <fullName evidence="1">Uncharacterized protein</fullName>
    </submittedName>
</protein>
<keyword evidence="2" id="KW-1185">Reference proteome</keyword>
<proteinExistence type="predicted"/>
<gene>
    <name evidence="1" type="primary">A02g507800.1_BraROA</name>
    <name evidence="1" type="ORF">IGI04_007209</name>
</gene>
<evidence type="ECO:0000313" key="1">
    <source>
        <dbReference type="EMBL" id="KAG5410890.1"/>
    </source>
</evidence>
<name>A0ABQ7NLE3_BRACM</name>
<reference evidence="1 2" key="1">
    <citation type="submission" date="2021-03" db="EMBL/GenBank/DDBJ databases">
        <authorList>
            <person name="King G.J."/>
            <person name="Bancroft I."/>
            <person name="Baten A."/>
            <person name="Bloomfield J."/>
            <person name="Borpatragohain P."/>
            <person name="He Z."/>
            <person name="Irish N."/>
            <person name="Irwin J."/>
            <person name="Liu K."/>
            <person name="Mauleon R.P."/>
            <person name="Moore J."/>
            <person name="Morris R."/>
            <person name="Ostergaard L."/>
            <person name="Wang B."/>
            <person name="Wells R."/>
        </authorList>
    </citation>
    <scope>NUCLEOTIDE SEQUENCE [LARGE SCALE GENOMIC DNA]</scope>
    <source>
        <strain evidence="1">R-o-18</strain>
        <tissue evidence="1">Leaf</tissue>
    </source>
</reference>
<evidence type="ECO:0000313" key="2">
    <source>
        <dbReference type="Proteomes" id="UP000823674"/>
    </source>
</evidence>
<sequence length="73" mass="8223">MCLKLSSLDQTLSKLLLAYPDSSWRVSLSKWMQGNFPSLLTQLPLQMDARPYPNSSLLIQTPLDVFHSPNGCK</sequence>
<comment type="caution">
    <text evidence="1">The sequence shown here is derived from an EMBL/GenBank/DDBJ whole genome shotgun (WGS) entry which is preliminary data.</text>
</comment>
<dbReference type="EMBL" id="JADBGQ010000002">
    <property type="protein sequence ID" value="KAG5410890.1"/>
    <property type="molecule type" value="Genomic_DNA"/>
</dbReference>
<dbReference type="Proteomes" id="UP000823674">
    <property type="component" value="Chromosome A02"/>
</dbReference>
<feature type="non-terminal residue" evidence="1">
    <location>
        <position position="73"/>
    </location>
</feature>